<dbReference type="Gene3D" id="3.40.50.300">
    <property type="entry name" value="P-loop containing nucleotide triphosphate hydrolases"/>
    <property type="match status" value="1"/>
</dbReference>
<accession>A0A517P0K1</accession>
<dbReference type="AlphaFoldDB" id="A0A517P0K1"/>
<dbReference type="Proteomes" id="UP000319817">
    <property type="component" value="Chromosome"/>
</dbReference>
<organism evidence="1 2">
    <name type="scientific">Stieleria marina</name>
    <dbReference type="NCBI Taxonomy" id="1930275"/>
    <lineage>
        <taxon>Bacteria</taxon>
        <taxon>Pseudomonadati</taxon>
        <taxon>Planctomycetota</taxon>
        <taxon>Planctomycetia</taxon>
        <taxon>Pirellulales</taxon>
        <taxon>Pirellulaceae</taxon>
        <taxon>Stieleria</taxon>
    </lineage>
</organism>
<keyword evidence="2" id="KW-1185">Reference proteome</keyword>
<proteinExistence type="predicted"/>
<dbReference type="SUPFAM" id="SSF52540">
    <property type="entry name" value="P-loop containing nucleoside triphosphate hydrolases"/>
    <property type="match status" value="1"/>
</dbReference>
<evidence type="ECO:0008006" key="3">
    <source>
        <dbReference type="Google" id="ProtNLM"/>
    </source>
</evidence>
<name>A0A517P0K1_9BACT</name>
<reference evidence="1 2" key="1">
    <citation type="submission" date="2019-02" db="EMBL/GenBank/DDBJ databases">
        <title>Deep-cultivation of Planctomycetes and their phenomic and genomic characterization uncovers novel biology.</title>
        <authorList>
            <person name="Wiegand S."/>
            <person name="Jogler M."/>
            <person name="Boedeker C."/>
            <person name="Pinto D."/>
            <person name="Vollmers J."/>
            <person name="Rivas-Marin E."/>
            <person name="Kohn T."/>
            <person name="Peeters S.H."/>
            <person name="Heuer A."/>
            <person name="Rast P."/>
            <person name="Oberbeckmann S."/>
            <person name="Bunk B."/>
            <person name="Jeske O."/>
            <person name="Meyerdierks A."/>
            <person name="Storesund J.E."/>
            <person name="Kallscheuer N."/>
            <person name="Luecker S."/>
            <person name="Lage O.M."/>
            <person name="Pohl T."/>
            <person name="Merkel B.J."/>
            <person name="Hornburger P."/>
            <person name="Mueller R.-W."/>
            <person name="Bruemmer F."/>
            <person name="Labrenz M."/>
            <person name="Spormann A.M."/>
            <person name="Op den Camp H."/>
            <person name="Overmann J."/>
            <person name="Amann R."/>
            <person name="Jetten M.S.M."/>
            <person name="Mascher T."/>
            <person name="Medema M.H."/>
            <person name="Devos D.P."/>
            <person name="Kaster A.-K."/>
            <person name="Ovreas L."/>
            <person name="Rohde M."/>
            <person name="Galperin M.Y."/>
            <person name="Jogler C."/>
        </authorList>
    </citation>
    <scope>NUCLEOTIDE SEQUENCE [LARGE SCALE GENOMIC DNA]</scope>
    <source>
        <strain evidence="1 2">K23_9</strain>
    </source>
</reference>
<dbReference type="EMBL" id="CP036526">
    <property type="protein sequence ID" value="QDT12902.1"/>
    <property type="molecule type" value="Genomic_DNA"/>
</dbReference>
<protein>
    <recommendedName>
        <fullName evidence="3">Sulfotransferase domain protein</fullName>
    </recommendedName>
</protein>
<evidence type="ECO:0000313" key="1">
    <source>
        <dbReference type="EMBL" id="QDT12902.1"/>
    </source>
</evidence>
<evidence type="ECO:0000313" key="2">
    <source>
        <dbReference type="Proteomes" id="UP000319817"/>
    </source>
</evidence>
<dbReference type="PANTHER" id="PTHR33844">
    <property type="entry name" value="SULFOTRANSFER_1 DOMAIN-CONTAINING PROTEIN"/>
    <property type="match status" value="1"/>
</dbReference>
<gene>
    <name evidence="1" type="ORF">K239x_49150</name>
</gene>
<sequence>MVEEKLRIDTYHRTVLTAPAIAGLLAETRPRHLEHDEAIATIQRRKGLIPVAFDHVGGNRIIWLDVGDYRFPEYRCMESLSAVIAKRGPGDAFSTDVGILASEDILTDYLCPTGFIFHMARCGSTLLANSLANSPHNLVMKEPTLFREASVMRYFTDNWTRPPAATEENLRMLRNLVLLMGRQRIALHEDYFLKMTSWNTLFMDFIAQAFPEVPSLFLYRDPSEVLVSLVHKKGPYASLQGTSKATVLTNCPADETAKMSDLAYYVQMEVNYLTTALRLNSDRLRFLDYRHLTSQNLELILRCGFNYTPEPDQLTLMQNEFGYYSKRGSEDVSFQSDQAEKRQLVTPEIRQAAAGKLAELYEGLGNLENNLAIQLQPVDAI</sequence>
<dbReference type="RefSeq" id="WP_145420722.1">
    <property type="nucleotide sequence ID" value="NZ_CP036526.1"/>
</dbReference>
<dbReference type="InterPro" id="IPR027417">
    <property type="entry name" value="P-loop_NTPase"/>
</dbReference>
<dbReference type="PANTHER" id="PTHR33844:SF1">
    <property type="entry name" value="SULFOTRANSFERASE DOMAIN-CONTAINING PROTEIN"/>
    <property type="match status" value="1"/>
</dbReference>
<dbReference type="OrthoDB" id="5380394at2"/>